<evidence type="ECO:0000313" key="2">
    <source>
        <dbReference type="Proteomes" id="UP000790377"/>
    </source>
</evidence>
<keyword evidence="2" id="KW-1185">Reference proteome</keyword>
<dbReference type="EMBL" id="MU269018">
    <property type="protein sequence ID" value="KAH7903371.1"/>
    <property type="molecule type" value="Genomic_DNA"/>
</dbReference>
<comment type="caution">
    <text evidence="1">The sequence shown here is derived from an EMBL/GenBank/DDBJ whole genome shotgun (WGS) entry which is preliminary data.</text>
</comment>
<feature type="non-terminal residue" evidence="1">
    <location>
        <position position="252"/>
    </location>
</feature>
<name>A0ACB7ZQK1_9AGAM</name>
<reference evidence="1" key="1">
    <citation type="journal article" date="2021" name="New Phytol.">
        <title>Evolutionary innovations through gain and loss of genes in the ectomycorrhizal Boletales.</title>
        <authorList>
            <person name="Wu G."/>
            <person name="Miyauchi S."/>
            <person name="Morin E."/>
            <person name="Kuo A."/>
            <person name="Drula E."/>
            <person name="Varga T."/>
            <person name="Kohler A."/>
            <person name="Feng B."/>
            <person name="Cao Y."/>
            <person name="Lipzen A."/>
            <person name="Daum C."/>
            <person name="Hundley H."/>
            <person name="Pangilinan J."/>
            <person name="Johnson J."/>
            <person name="Barry K."/>
            <person name="LaButti K."/>
            <person name="Ng V."/>
            <person name="Ahrendt S."/>
            <person name="Min B."/>
            <person name="Choi I.G."/>
            <person name="Park H."/>
            <person name="Plett J.M."/>
            <person name="Magnuson J."/>
            <person name="Spatafora J.W."/>
            <person name="Nagy L.G."/>
            <person name="Henrissat B."/>
            <person name="Grigoriev I.V."/>
            <person name="Yang Z.L."/>
            <person name="Xu J."/>
            <person name="Martin F.M."/>
        </authorList>
    </citation>
    <scope>NUCLEOTIDE SEQUENCE</scope>
    <source>
        <strain evidence="1">ATCC 28755</strain>
    </source>
</reference>
<protein>
    <submittedName>
        <fullName evidence="1">Uncharacterized protein</fullName>
    </submittedName>
</protein>
<sequence length="252" mass="27975">MATSTIRTRSITRGATSAPIPENDLPPSEGDRSKSAGKKTAKKNKKHNGKSEKVPDGRDHQNVPEKDAEEHGNTQASGSKITPVAEMGANQKIGVLAKSALGSSPAMSELTRPPTSEREDESIASPEVELERAHKKWEETQRSIPNARLASEYVMELLQQVIDEWRDRGQSVPADYNHGINPYEREAKCAERLAEALYETIDNVVWEEATTETEPEMTPERSEGFQGKIEDPHTSDEEPLDPRDGGDDYDRR</sequence>
<accession>A0ACB7ZQK1</accession>
<proteinExistence type="predicted"/>
<organism evidence="1 2">
    <name type="scientific">Hygrophoropsis aurantiaca</name>
    <dbReference type="NCBI Taxonomy" id="72124"/>
    <lineage>
        <taxon>Eukaryota</taxon>
        <taxon>Fungi</taxon>
        <taxon>Dikarya</taxon>
        <taxon>Basidiomycota</taxon>
        <taxon>Agaricomycotina</taxon>
        <taxon>Agaricomycetes</taxon>
        <taxon>Agaricomycetidae</taxon>
        <taxon>Boletales</taxon>
        <taxon>Coniophorineae</taxon>
        <taxon>Hygrophoropsidaceae</taxon>
        <taxon>Hygrophoropsis</taxon>
    </lineage>
</organism>
<gene>
    <name evidence="1" type="ORF">BJ138DRAFT_1107730</name>
</gene>
<dbReference type="Proteomes" id="UP000790377">
    <property type="component" value="Unassembled WGS sequence"/>
</dbReference>
<evidence type="ECO:0000313" key="1">
    <source>
        <dbReference type="EMBL" id="KAH7903371.1"/>
    </source>
</evidence>